<gene>
    <name evidence="1" type="ORF">METZ01_LOCUS29571</name>
</gene>
<evidence type="ECO:0000313" key="1">
    <source>
        <dbReference type="EMBL" id="SUZ76717.1"/>
    </source>
</evidence>
<reference evidence="1" key="1">
    <citation type="submission" date="2018-05" db="EMBL/GenBank/DDBJ databases">
        <authorList>
            <person name="Lanie J.A."/>
            <person name="Ng W.-L."/>
            <person name="Kazmierczak K.M."/>
            <person name="Andrzejewski T.M."/>
            <person name="Davidsen T.M."/>
            <person name="Wayne K.J."/>
            <person name="Tettelin H."/>
            <person name="Glass J.I."/>
            <person name="Rusch D."/>
            <person name="Podicherti R."/>
            <person name="Tsui H.-C.T."/>
            <person name="Winkler M.E."/>
        </authorList>
    </citation>
    <scope>NUCLEOTIDE SEQUENCE</scope>
</reference>
<dbReference type="AlphaFoldDB" id="A0A381QF75"/>
<name>A0A381QF75_9ZZZZ</name>
<dbReference type="EMBL" id="UINC01001289">
    <property type="protein sequence ID" value="SUZ76717.1"/>
    <property type="molecule type" value="Genomic_DNA"/>
</dbReference>
<sequence length="62" mass="6567">MSLAESQSRLGATLPDGCIEAVSVPGYQAIKLAPINGDFPIGPLPKAVMNTITKDPAYWTFC</sequence>
<proteinExistence type="predicted"/>
<organism evidence="1">
    <name type="scientific">marine metagenome</name>
    <dbReference type="NCBI Taxonomy" id="408172"/>
    <lineage>
        <taxon>unclassified sequences</taxon>
        <taxon>metagenomes</taxon>
        <taxon>ecological metagenomes</taxon>
    </lineage>
</organism>
<accession>A0A381QF75</accession>
<protein>
    <submittedName>
        <fullName evidence="1">Uncharacterized protein</fullName>
    </submittedName>
</protein>